<dbReference type="Proteomes" id="UP000006241">
    <property type="component" value="Unassembled WGS sequence"/>
</dbReference>
<keyword evidence="4 6" id="KW-0238">DNA-binding</keyword>
<feature type="active site" description="O-(5'-phospho-DNA)-tyrosine intermediate" evidence="6">
    <location>
        <position position="131"/>
    </location>
</feature>
<protein>
    <submittedName>
        <fullName evidence="10">DNA gyrase/topoisomerase IV, A subunit</fullName>
    </submittedName>
</protein>
<evidence type="ECO:0000256" key="1">
    <source>
        <dbReference type="ARBA" id="ARBA00000185"/>
    </source>
</evidence>
<dbReference type="EMBL" id="ACHB01000050">
    <property type="protein sequence ID" value="EEI92240.1"/>
    <property type="molecule type" value="Genomic_DNA"/>
</dbReference>
<evidence type="ECO:0000256" key="3">
    <source>
        <dbReference type="ARBA" id="ARBA00023029"/>
    </source>
</evidence>
<dbReference type="InterPro" id="IPR050220">
    <property type="entry name" value="Type_II_DNA_Topoisomerases"/>
</dbReference>
<comment type="caution">
    <text evidence="10">The sequence shown here is derived from an EMBL/GenBank/DDBJ whole genome shotgun (WGS) entry which is preliminary data.</text>
</comment>
<evidence type="ECO:0000256" key="7">
    <source>
        <dbReference type="SAM" id="Coils"/>
    </source>
</evidence>
<dbReference type="GO" id="GO:0009330">
    <property type="term" value="C:DNA topoisomerase type II (double strand cut, ATP-hydrolyzing) complex"/>
    <property type="evidence" value="ECO:0007669"/>
    <property type="project" value="TreeGrafter"/>
</dbReference>
<proteinExistence type="inferred from homology"/>
<dbReference type="NCBIfam" id="NF009397">
    <property type="entry name" value="PRK12758.1"/>
    <property type="match status" value="1"/>
</dbReference>
<dbReference type="NCBIfam" id="NF007209">
    <property type="entry name" value="PRK09631.1"/>
    <property type="match status" value="1"/>
</dbReference>
<evidence type="ECO:0000313" key="11">
    <source>
        <dbReference type="Proteomes" id="UP000006241"/>
    </source>
</evidence>
<dbReference type="AlphaFoldDB" id="C2FXW1"/>
<feature type="region of interest" description="Disordered" evidence="8">
    <location>
        <begin position="1"/>
        <end position="26"/>
    </location>
</feature>
<dbReference type="PANTHER" id="PTHR43493">
    <property type="entry name" value="DNA GYRASE/TOPOISOMERASE SUBUNIT A"/>
    <property type="match status" value="1"/>
</dbReference>
<evidence type="ECO:0000256" key="8">
    <source>
        <dbReference type="SAM" id="MobiDB-lite"/>
    </source>
</evidence>
<dbReference type="SUPFAM" id="SSF56719">
    <property type="entry name" value="Type II DNA topoisomerase"/>
    <property type="match status" value="1"/>
</dbReference>
<comment type="catalytic activity">
    <reaction evidence="1 6">
        <text>ATP-dependent breakage, passage and rejoining of double-stranded DNA.</text>
        <dbReference type="EC" id="5.6.2.2"/>
    </reaction>
</comment>
<name>C2FXW1_SPHSI</name>
<reference evidence="10 11" key="1">
    <citation type="submission" date="2009-01" db="EMBL/GenBank/DDBJ databases">
        <authorList>
            <person name="Qin X."/>
            <person name="Bachman B."/>
            <person name="Battles P."/>
            <person name="Bell A."/>
            <person name="Bess C."/>
            <person name="Bickham C."/>
            <person name="Chaboub L."/>
            <person name="Chen D."/>
            <person name="Coyle M."/>
            <person name="Deiros D.R."/>
            <person name="Dinh H."/>
            <person name="Forbes L."/>
            <person name="Fowler G."/>
            <person name="Francisco L."/>
            <person name="Fu Q."/>
            <person name="Gubbala S."/>
            <person name="Hale W."/>
            <person name="Han Y."/>
            <person name="Hemphill L."/>
            <person name="Highlander S.K."/>
            <person name="Hirani K."/>
            <person name="Hogues M."/>
            <person name="Jackson L."/>
            <person name="Jakkamsetti A."/>
            <person name="Javaid M."/>
            <person name="Jiang H."/>
            <person name="Korchina V."/>
            <person name="Kovar C."/>
            <person name="Lara F."/>
            <person name="Lee S."/>
            <person name="Mata R."/>
            <person name="Mathew T."/>
            <person name="Moen C."/>
            <person name="Morales K."/>
            <person name="Munidasa M."/>
            <person name="Nazareth L."/>
            <person name="Ngo R."/>
            <person name="Nguyen L."/>
            <person name="Okwuonu G."/>
            <person name="Ongeri F."/>
            <person name="Patil S."/>
            <person name="Petrosino J."/>
            <person name="Pham C."/>
            <person name="Pham P."/>
            <person name="Pu L.-L."/>
            <person name="Puazo M."/>
            <person name="Raj R."/>
            <person name="Reid J."/>
            <person name="Rouhana J."/>
            <person name="Saada N."/>
            <person name="Shang Y."/>
            <person name="Simmons D."/>
            <person name="Thornton R."/>
            <person name="Warren J."/>
            <person name="Weissenberger G."/>
            <person name="Zhang J."/>
            <person name="Zhang L."/>
            <person name="Zhou C."/>
            <person name="Zhu D."/>
            <person name="Muzny D."/>
            <person name="Worley K."/>
            <person name="Gibbs R."/>
        </authorList>
    </citation>
    <scope>NUCLEOTIDE SEQUENCE [LARGE SCALE GENOMIC DNA]</scope>
    <source>
        <strain evidence="10 11">ATCC 33300</strain>
    </source>
</reference>
<dbReference type="PROSITE" id="PS52040">
    <property type="entry name" value="TOPO_IIA"/>
    <property type="match status" value="1"/>
</dbReference>
<gene>
    <name evidence="10" type="ORF">HMPREF0765_2167</name>
</gene>
<dbReference type="GO" id="GO:0006265">
    <property type="term" value="P:DNA topological change"/>
    <property type="evidence" value="ECO:0007669"/>
    <property type="project" value="UniProtKB-UniRule"/>
</dbReference>
<feature type="compositionally biased region" description="Polar residues" evidence="8">
    <location>
        <begin position="17"/>
        <end position="26"/>
    </location>
</feature>
<dbReference type="InterPro" id="IPR013757">
    <property type="entry name" value="Topo_IIA_A_a_sf"/>
</dbReference>
<dbReference type="Gene3D" id="3.90.199.10">
    <property type="entry name" value="Topoisomerase II, domain 5"/>
    <property type="match status" value="1"/>
</dbReference>
<evidence type="ECO:0000256" key="2">
    <source>
        <dbReference type="ARBA" id="ARBA00008263"/>
    </source>
</evidence>
<dbReference type="HOGENOM" id="CLU_015760_0_0_10"/>
<keyword evidence="5 6" id="KW-0413">Isomerase</keyword>
<accession>C2FXW1</accession>
<keyword evidence="7" id="KW-0175">Coiled coil</keyword>
<organism evidence="10 11">
    <name type="scientific">Sphingobacterium spiritivorum ATCC 33300</name>
    <dbReference type="NCBI Taxonomy" id="525372"/>
    <lineage>
        <taxon>Bacteria</taxon>
        <taxon>Pseudomonadati</taxon>
        <taxon>Bacteroidota</taxon>
        <taxon>Sphingobacteriia</taxon>
        <taxon>Sphingobacteriales</taxon>
        <taxon>Sphingobacteriaceae</taxon>
        <taxon>Sphingobacterium</taxon>
    </lineage>
</organism>
<dbReference type="PANTHER" id="PTHR43493:SF5">
    <property type="entry name" value="DNA GYRASE SUBUNIT A, CHLOROPLASTIC_MITOCHONDRIAL"/>
    <property type="match status" value="1"/>
</dbReference>
<dbReference type="InterPro" id="IPR002205">
    <property type="entry name" value="Topo_IIA_dom_A"/>
</dbReference>
<feature type="compositionally biased region" description="Polar residues" evidence="8">
    <location>
        <begin position="1"/>
        <end position="10"/>
    </location>
</feature>
<feature type="compositionally biased region" description="Basic and acidic residues" evidence="8">
    <location>
        <begin position="898"/>
        <end position="907"/>
    </location>
</feature>
<feature type="domain" description="Topo IIA-type catalytic" evidence="9">
    <location>
        <begin position="50"/>
        <end position="470"/>
    </location>
</feature>
<evidence type="ECO:0000256" key="5">
    <source>
        <dbReference type="ARBA" id="ARBA00023235"/>
    </source>
</evidence>
<evidence type="ECO:0000256" key="6">
    <source>
        <dbReference type="PROSITE-ProRule" id="PRU01384"/>
    </source>
</evidence>
<feature type="region of interest" description="Disordered" evidence="8">
    <location>
        <begin position="853"/>
        <end position="907"/>
    </location>
</feature>
<feature type="coiled-coil region" evidence="7">
    <location>
        <begin position="435"/>
        <end position="462"/>
    </location>
</feature>
<dbReference type="GO" id="GO:0003677">
    <property type="term" value="F:DNA binding"/>
    <property type="evidence" value="ECO:0007669"/>
    <property type="project" value="UniProtKB-UniRule"/>
</dbReference>
<dbReference type="GO" id="GO:0005524">
    <property type="term" value="F:ATP binding"/>
    <property type="evidence" value="ECO:0007669"/>
    <property type="project" value="InterPro"/>
</dbReference>
<evidence type="ECO:0000259" key="9">
    <source>
        <dbReference type="PROSITE" id="PS52040"/>
    </source>
</evidence>
<dbReference type="InterPro" id="IPR013760">
    <property type="entry name" value="Topo_IIA-like_dom_sf"/>
</dbReference>
<evidence type="ECO:0000256" key="4">
    <source>
        <dbReference type="ARBA" id="ARBA00023125"/>
    </source>
</evidence>
<keyword evidence="3 6" id="KW-0799">Topoisomerase</keyword>
<dbReference type="SMART" id="SM00434">
    <property type="entry name" value="TOP4c"/>
    <property type="match status" value="1"/>
</dbReference>
<dbReference type="Gene3D" id="3.30.1360.40">
    <property type="match status" value="1"/>
</dbReference>
<dbReference type="GO" id="GO:0003918">
    <property type="term" value="F:DNA topoisomerase type II (double strand cut, ATP-hydrolyzing) activity"/>
    <property type="evidence" value="ECO:0007669"/>
    <property type="project" value="UniProtKB-EC"/>
</dbReference>
<dbReference type="GO" id="GO:0005737">
    <property type="term" value="C:cytoplasm"/>
    <property type="evidence" value="ECO:0007669"/>
    <property type="project" value="TreeGrafter"/>
</dbReference>
<comment type="similarity">
    <text evidence="2">Belongs to the type II topoisomerase GyrA/ParC subunit family.</text>
</comment>
<evidence type="ECO:0000313" key="10">
    <source>
        <dbReference type="EMBL" id="EEI92240.1"/>
    </source>
</evidence>
<dbReference type="RefSeq" id="WP_003010468.1">
    <property type="nucleotide sequence ID" value="NZ_GG668633.1"/>
</dbReference>
<dbReference type="InterPro" id="IPR013758">
    <property type="entry name" value="Topo_IIA_A/C_ab"/>
</dbReference>
<dbReference type="Gene3D" id="1.10.268.10">
    <property type="entry name" value="Topoisomerase, domain 3"/>
    <property type="match status" value="1"/>
</dbReference>
<dbReference type="Pfam" id="PF00521">
    <property type="entry name" value="DNA_topoisoIV"/>
    <property type="match status" value="1"/>
</dbReference>
<sequence>MSDETNYNNDNPEELTPQENEQTSNTIPITGLYENWFLDYASYVILDRAVPHINDGFKPVQRRILHSLKEMDDGRYNKAANVIGNTMKYHPHGDASIGDAMVQLGQKNLLIDCQGNWGDPTTGDSAAAPRYIEGRLSKFALEVAFNPETTEWQLSYDGRNKEPVTLPVKFPLLLAQGAEGIAVGLATKIMPHNFNELIDGSIQVLNGERPNILPDFLTGGMADCSAYNEGMRGGKIRVRAKIEERDKKTLAITEIPFGTTTGGLIESVVAANDKGKIKIKKIEDNTAENVEIIVHLAPGISPDVTIDALYAFTACEVSISPNTCVIKNDRPHFMSVNDVLIENTKNTKNLLKQELEIKLHDLHEKIFFSTLLKIFIQEGMYKHPDYENSGDFDTVVQVLNELFTPFFELFYRPIEPEDYKRLIDKPMSSITRFDVKKADEQMAALEEEIKNVKRNLRQLTEYAIAWFERLRDKYGKGRERRTELRAFDKVEATQVALANAKLYVNREEGFIGTGMKKDEFVSDCSDIDDIIVFRGDGKYVVTKIQDKVFVGKDIIHVAVFKKGDERTIYNAVYKEGGTGTSYVKRFAVVGVTRDKEYDVSKGSKGSKILYFTANPNGEAEVINVQLKPHSKLRKLTFDLDLAEIAIKGRASQGNIVSKYPVKKITFKSAGVSTLAGRKIWYDEILKRLNVDERGKYLGEFDGDDKILIILSDGSYELSNFDLSNHFDEKMIRIEKFYPDHVYSAIHQDGKSGTTYVKRFTFDDLPVGKRMTLINDEPGSKLIVLTNAAVPVVKLELLKGKSQTEEVLEQSLTEIIDVKGIKAQGNRLSFHNIRKIELITPEEDLTLIKEKAANESVSETTEEGIKSDESGNVEASDDKGRSADSGIKLEITNPDDIQIDDKGQMGLF</sequence>